<evidence type="ECO:0000256" key="1">
    <source>
        <dbReference type="ARBA" id="ARBA00004225"/>
    </source>
</evidence>
<gene>
    <name evidence="7" type="primary">NCA2</name>
    <name evidence="7" type="ORF">OC842_006618</name>
</gene>
<accession>A0AAN6G9W1</accession>
<evidence type="ECO:0000256" key="4">
    <source>
        <dbReference type="ARBA" id="ARBA00023128"/>
    </source>
</evidence>
<feature type="region of interest" description="Disordered" evidence="6">
    <location>
        <begin position="330"/>
        <end position="352"/>
    </location>
</feature>
<dbReference type="Pfam" id="PF08637">
    <property type="entry name" value="NCA2"/>
    <property type="match status" value="1"/>
</dbReference>
<keyword evidence="8" id="KW-1185">Reference proteome</keyword>
<keyword evidence="5" id="KW-0472">Membrane</keyword>
<dbReference type="PANTHER" id="PTHR28234:SF1">
    <property type="entry name" value="NUCLEAR CONTROL OF ATPASE PROTEIN 2"/>
    <property type="match status" value="1"/>
</dbReference>
<evidence type="ECO:0000256" key="6">
    <source>
        <dbReference type="SAM" id="MobiDB-lite"/>
    </source>
</evidence>
<dbReference type="Proteomes" id="UP001176521">
    <property type="component" value="Unassembled WGS sequence"/>
</dbReference>
<feature type="region of interest" description="Disordered" evidence="6">
    <location>
        <begin position="58"/>
        <end position="98"/>
    </location>
</feature>
<evidence type="ECO:0000256" key="2">
    <source>
        <dbReference type="ARBA" id="ARBA00022692"/>
    </source>
</evidence>
<evidence type="ECO:0000256" key="3">
    <source>
        <dbReference type="ARBA" id="ARBA00022989"/>
    </source>
</evidence>
<dbReference type="AlphaFoldDB" id="A0AAN6G9W1"/>
<dbReference type="InterPro" id="IPR013946">
    <property type="entry name" value="NCA2-like"/>
</dbReference>
<evidence type="ECO:0000313" key="8">
    <source>
        <dbReference type="Proteomes" id="UP001176521"/>
    </source>
</evidence>
<dbReference type="GO" id="GO:0005741">
    <property type="term" value="C:mitochondrial outer membrane"/>
    <property type="evidence" value="ECO:0007669"/>
    <property type="project" value="TreeGrafter"/>
</dbReference>
<evidence type="ECO:0000256" key="5">
    <source>
        <dbReference type="ARBA" id="ARBA00023136"/>
    </source>
</evidence>
<feature type="region of interest" description="Disordered" evidence="6">
    <location>
        <begin position="1"/>
        <end position="42"/>
    </location>
</feature>
<feature type="compositionally biased region" description="Low complexity" evidence="6">
    <location>
        <begin position="63"/>
        <end position="83"/>
    </location>
</feature>
<reference evidence="7" key="1">
    <citation type="journal article" date="2023" name="PhytoFront">
        <title>Draft Genome Resources of Seven Strains of Tilletia horrida, Causal Agent of Kernel Smut of Rice.</title>
        <authorList>
            <person name="Khanal S."/>
            <person name="Antony Babu S."/>
            <person name="Zhou X.G."/>
        </authorList>
    </citation>
    <scope>NUCLEOTIDE SEQUENCE</scope>
    <source>
        <strain evidence="7">TX3</strain>
    </source>
</reference>
<dbReference type="PANTHER" id="PTHR28234">
    <property type="entry name" value="NUCLEAR CONTROL OF ATPASE PROTEIN 2"/>
    <property type="match status" value="1"/>
</dbReference>
<feature type="compositionally biased region" description="Polar residues" evidence="6">
    <location>
        <begin position="1"/>
        <end position="20"/>
    </location>
</feature>
<sequence length="786" mass="83873">MTDAHTNTNNTRTQDSSSAPTGRHQQHPSSSSSSSLSSSYALDALRRLGTQLDSIERQHTHAQTQKQQDDGSSTTTTTTTQIDTDAREKSSSSSSSSNVLDISTITSSHPSPAQLHAILTAQLQPALALSPGSAETVFALARVALATYTSVLELLLHDAHALERTAWAWHDIHDDDNHLAALLYLVQTLPARTLALSHTALAILRRSSSSSPSSSSSSTSIRSLLESTLRSLKKSPTLVTTSLFPLSASLDLDADLEQSNSNASGSSNNNKGTMTIGIGRAQLALKPIRAPRAFDPVRLAAHEAKAKAQILLAERDELATQLGTLAQSLPTLVPSSSSSSSSPSSPQSDEAAAVAALQVASRAIRQVQHALGEQDSQLLSEGAKQVPNPSAIYDALDTLLSRSIPAYTSSTHTSLSTPTSLSNLRALGPPSLFLRLWLPAILLPTSALVLRSTILSQWGWIVARVTDAKETIRGFWIGWVVQPGAQLLETLRRGENERGLIIAKESLSSDLKSLERMVTSFSAEKYKLSPQELDELASKVKDGDLTSVLRVYEDEMRSPLKSALTGSLLRALLIQVQKAKVDLEVAMSGIDRLLRSQELLIGAVGLAPALGIVWVAAKWALGGYGGAGAGGKAVREGEALRLRAWEAMREIDKLLSLPPSHSEGDALPPLTHGLLLLHLSFLRSAAAPLTAYYVRQHQQRGAAHSAQRKATAKKLRRAFLEDIRELEAAAADASAVGTREGQKGQQVQLGGAGVGVGLGWQVRRATIQRMWASWPGLLVPRGVGMA</sequence>
<evidence type="ECO:0000313" key="7">
    <source>
        <dbReference type="EMBL" id="KAK0521945.1"/>
    </source>
</evidence>
<keyword evidence="4" id="KW-0496">Mitochondrion</keyword>
<protein>
    <submittedName>
        <fullName evidence="7">Nuclear control of ATPase protein 2</fullName>
    </submittedName>
</protein>
<name>A0AAN6G9W1_9BASI</name>
<organism evidence="7 8">
    <name type="scientific">Tilletia horrida</name>
    <dbReference type="NCBI Taxonomy" id="155126"/>
    <lineage>
        <taxon>Eukaryota</taxon>
        <taxon>Fungi</taxon>
        <taxon>Dikarya</taxon>
        <taxon>Basidiomycota</taxon>
        <taxon>Ustilaginomycotina</taxon>
        <taxon>Exobasidiomycetes</taxon>
        <taxon>Tilletiales</taxon>
        <taxon>Tilletiaceae</taxon>
        <taxon>Tilletia</taxon>
    </lineage>
</organism>
<dbReference type="EMBL" id="JAPDMQ010000626">
    <property type="protein sequence ID" value="KAK0521945.1"/>
    <property type="molecule type" value="Genomic_DNA"/>
</dbReference>
<proteinExistence type="predicted"/>
<feature type="compositionally biased region" description="Low complexity" evidence="6">
    <location>
        <begin position="334"/>
        <end position="352"/>
    </location>
</feature>
<feature type="compositionally biased region" description="Low complexity" evidence="6">
    <location>
        <begin position="29"/>
        <end position="39"/>
    </location>
</feature>
<comment type="caution">
    <text evidence="7">The sequence shown here is derived from an EMBL/GenBank/DDBJ whole genome shotgun (WGS) entry which is preliminary data.</text>
</comment>
<keyword evidence="2" id="KW-0812">Transmembrane</keyword>
<keyword evidence="3" id="KW-1133">Transmembrane helix</keyword>
<comment type="subcellular location">
    <subcellularLocation>
        <location evidence="1">Mitochondrion membrane</location>
        <topology evidence="1">Multi-pass membrane protein</topology>
    </subcellularLocation>
</comment>